<feature type="transmembrane region" description="Helical" evidence="2">
    <location>
        <begin position="217"/>
        <end position="235"/>
    </location>
</feature>
<dbReference type="RefSeq" id="WP_344664443.1">
    <property type="nucleotide sequence ID" value="NZ_BAAAQN010000005.1"/>
</dbReference>
<comment type="caution">
    <text evidence="3">The sequence shown here is derived from an EMBL/GenBank/DDBJ whole genome shotgun (WGS) entry which is preliminary data.</text>
</comment>
<keyword evidence="2" id="KW-1133">Transmembrane helix</keyword>
<organism evidence="3 4">
    <name type="scientific">Catenulispora yoronensis</name>
    <dbReference type="NCBI Taxonomy" id="450799"/>
    <lineage>
        <taxon>Bacteria</taxon>
        <taxon>Bacillati</taxon>
        <taxon>Actinomycetota</taxon>
        <taxon>Actinomycetes</taxon>
        <taxon>Catenulisporales</taxon>
        <taxon>Catenulisporaceae</taxon>
        <taxon>Catenulispora</taxon>
    </lineage>
</organism>
<feature type="transmembrane region" description="Helical" evidence="2">
    <location>
        <begin position="372"/>
        <end position="400"/>
    </location>
</feature>
<feature type="transmembrane region" description="Helical" evidence="2">
    <location>
        <begin position="241"/>
        <end position="258"/>
    </location>
</feature>
<feature type="transmembrane region" description="Helical" evidence="2">
    <location>
        <begin position="302"/>
        <end position="324"/>
    </location>
</feature>
<evidence type="ECO:0000256" key="1">
    <source>
        <dbReference type="SAM" id="MobiDB-lite"/>
    </source>
</evidence>
<evidence type="ECO:0000313" key="4">
    <source>
        <dbReference type="Proteomes" id="UP001500751"/>
    </source>
</evidence>
<proteinExistence type="predicted"/>
<evidence type="ECO:0008006" key="5">
    <source>
        <dbReference type="Google" id="ProtNLM"/>
    </source>
</evidence>
<keyword evidence="4" id="KW-1185">Reference proteome</keyword>
<keyword evidence="2" id="KW-0472">Membrane</keyword>
<name>A0ABN2TQA2_9ACTN</name>
<evidence type="ECO:0000313" key="3">
    <source>
        <dbReference type="EMBL" id="GAA2017447.1"/>
    </source>
</evidence>
<feature type="transmembrane region" description="Helical" evidence="2">
    <location>
        <begin position="412"/>
        <end position="433"/>
    </location>
</feature>
<reference evidence="4" key="1">
    <citation type="journal article" date="2019" name="Int. J. Syst. Evol. Microbiol.">
        <title>The Global Catalogue of Microorganisms (GCM) 10K type strain sequencing project: providing services to taxonomists for standard genome sequencing and annotation.</title>
        <authorList>
            <consortium name="The Broad Institute Genomics Platform"/>
            <consortium name="The Broad Institute Genome Sequencing Center for Infectious Disease"/>
            <person name="Wu L."/>
            <person name="Ma J."/>
        </authorList>
    </citation>
    <scope>NUCLEOTIDE SEQUENCE [LARGE SCALE GENOMIC DNA]</scope>
    <source>
        <strain evidence="4">JCM 16014</strain>
    </source>
</reference>
<feature type="transmembrane region" description="Helical" evidence="2">
    <location>
        <begin position="265"/>
        <end position="290"/>
    </location>
</feature>
<dbReference type="Pfam" id="PF09852">
    <property type="entry name" value="DUF2079"/>
    <property type="match status" value="1"/>
</dbReference>
<feature type="transmembrane region" description="Helical" evidence="2">
    <location>
        <begin position="107"/>
        <end position="127"/>
    </location>
</feature>
<dbReference type="InterPro" id="IPR018650">
    <property type="entry name" value="STSV1_Orf64"/>
</dbReference>
<feature type="transmembrane region" description="Helical" evidence="2">
    <location>
        <begin position="183"/>
        <end position="205"/>
    </location>
</feature>
<accession>A0ABN2TQA2</accession>
<feature type="region of interest" description="Disordered" evidence="1">
    <location>
        <begin position="1"/>
        <end position="101"/>
    </location>
</feature>
<protein>
    <recommendedName>
        <fullName evidence="5">DUF2079 domain-containing protein</fullName>
    </recommendedName>
</protein>
<sequence length="597" mass="65016">MAGESKALDTGPIVANDDVDPIPRGDLIDLVNATAQAAARAPGPRAPGSSPSPSASQNQSPSQSPSASPNQAQSPSARQNQNPRPSQNQSPSRSTRRPRSRPRLLRAPWLIATGTFLLYSLISVLRYERRDSLSWDLGIFIQAIRAYAHFQAPMVDIRGQNLDLLGDHWHPILMLLGPVFRVFPSPITLLVAQAFLLALAAVPLTRTAQDLLGPRQGAAIGISYGLAWGVVQAANFDFHEVAFAVPALAFSLCAYIRGEHRKTVLWALPLLFVKEDLALLVPVIIAMVVARTRLRDRPAYQGAVVGFGVACGALVLSLLVKVVIPHFNPDGVYLYWREGGCLDPAQHSGLGRLATCVPRQFLDGIGVKERTVLLTLLPVAFVALRSPLVLLAVPALLARFINVEPTYWGTDFHYSVVPTVVVFAAAIHGLALMKQSRASRQGQGQEQGRARPLTNALLSRFHSLGDAQLKHGAVAMLAIAVALTQYFPIQDLWRHETWFPSPHVAAIKRGEAAVPSGVTVETTVTMLPALAVRTDALWIGNSNITDAPEYEAFDIDRADWNGQRTAIDFVRSRHPGYAYEQVFADPVNNVYVFKRTD</sequence>
<keyword evidence="2" id="KW-0812">Transmembrane</keyword>
<dbReference type="Proteomes" id="UP001500751">
    <property type="component" value="Unassembled WGS sequence"/>
</dbReference>
<gene>
    <name evidence="3" type="ORF">GCM10009839_11570</name>
</gene>
<dbReference type="EMBL" id="BAAAQN010000005">
    <property type="protein sequence ID" value="GAA2017447.1"/>
    <property type="molecule type" value="Genomic_DNA"/>
</dbReference>
<evidence type="ECO:0000256" key="2">
    <source>
        <dbReference type="SAM" id="Phobius"/>
    </source>
</evidence>
<feature type="compositionally biased region" description="Low complexity" evidence="1">
    <location>
        <begin position="35"/>
        <end position="93"/>
    </location>
</feature>